<keyword evidence="9 12" id="KW-1133">Transmembrane helix</keyword>
<evidence type="ECO:0000256" key="6">
    <source>
        <dbReference type="ARBA" id="ARBA00022741"/>
    </source>
</evidence>
<gene>
    <name evidence="14" type="ORF">PanWU01x14_097980</name>
</gene>
<reference evidence="15" key="1">
    <citation type="submission" date="2016-06" db="EMBL/GenBank/DDBJ databases">
        <title>Parallel loss of symbiosis genes in relatives of nitrogen-fixing non-legume Parasponia.</title>
        <authorList>
            <person name="Van Velzen R."/>
            <person name="Holmer R."/>
            <person name="Bu F."/>
            <person name="Rutten L."/>
            <person name="Van Zeijl A."/>
            <person name="Liu W."/>
            <person name="Santuari L."/>
            <person name="Cao Q."/>
            <person name="Sharma T."/>
            <person name="Shen D."/>
            <person name="Roswanjaya Y."/>
            <person name="Wardhani T."/>
            <person name="Kalhor M.S."/>
            <person name="Jansen J."/>
            <person name="Van den Hoogen J."/>
            <person name="Gungor B."/>
            <person name="Hartog M."/>
            <person name="Hontelez J."/>
            <person name="Verver J."/>
            <person name="Yang W.-C."/>
            <person name="Schijlen E."/>
            <person name="Repin R."/>
            <person name="Schilthuizen M."/>
            <person name="Schranz E."/>
            <person name="Heidstra R."/>
            <person name="Miyata K."/>
            <person name="Fedorova E."/>
            <person name="Kohlen W."/>
            <person name="Bisseling T."/>
            <person name="Smit S."/>
            <person name="Geurts R."/>
        </authorList>
    </citation>
    <scope>NUCLEOTIDE SEQUENCE [LARGE SCALE GENOMIC DNA]</scope>
    <source>
        <strain evidence="15">cv. WU1-14</strain>
    </source>
</reference>
<keyword evidence="7 14" id="KW-0418">Kinase</keyword>
<dbReference type="InterPro" id="IPR001611">
    <property type="entry name" value="Leu-rich_rpt"/>
</dbReference>
<evidence type="ECO:0000256" key="12">
    <source>
        <dbReference type="SAM" id="Phobius"/>
    </source>
</evidence>
<protein>
    <submittedName>
        <fullName evidence="14">Serine/threonine protein kinase</fullName>
    </submittedName>
</protein>
<comment type="caution">
    <text evidence="14">The sequence shown here is derived from an EMBL/GenBank/DDBJ whole genome shotgun (WGS) entry which is preliminary data.</text>
</comment>
<dbReference type="SUPFAM" id="SSF56112">
    <property type="entry name" value="Protein kinase-like (PK-like)"/>
    <property type="match status" value="1"/>
</dbReference>
<comment type="subcellular location">
    <subcellularLocation>
        <location evidence="1">Membrane</location>
        <topology evidence="1">Single-pass membrane protein</topology>
    </subcellularLocation>
</comment>
<dbReference type="EMBL" id="JXTB01000065">
    <property type="protein sequence ID" value="PON68238.1"/>
    <property type="molecule type" value="Genomic_DNA"/>
</dbReference>
<evidence type="ECO:0000256" key="5">
    <source>
        <dbReference type="ARBA" id="ARBA00022737"/>
    </source>
</evidence>
<keyword evidence="14" id="KW-0723">Serine/threonine-protein kinase</keyword>
<keyword evidence="4 12" id="KW-0812">Transmembrane</keyword>
<dbReference type="OrthoDB" id="676979at2759"/>
<feature type="transmembrane region" description="Helical" evidence="12">
    <location>
        <begin position="302"/>
        <end position="323"/>
    </location>
</feature>
<evidence type="ECO:0000256" key="3">
    <source>
        <dbReference type="ARBA" id="ARBA00022679"/>
    </source>
</evidence>
<dbReference type="InterPro" id="IPR032675">
    <property type="entry name" value="LRR_dom_sf"/>
</dbReference>
<dbReference type="SUPFAM" id="SSF52058">
    <property type="entry name" value="L domain-like"/>
    <property type="match status" value="1"/>
</dbReference>
<proteinExistence type="predicted"/>
<keyword evidence="6 11" id="KW-0547">Nucleotide-binding</keyword>
<dbReference type="Gene3D" id="3.80.10.10">
    <property type="entry name" value="Ribonuclease Inhibitor"/>
    <property type="match status" value="1"/>
</dbReference>
<evidence type="ECO:0000256" key="10">
    <source>
        <dbReference type="ARBA" id="ARBA00023136"/>
    </source>
</evidence>
<dbReference type="PANTHER" id="PTHR27008">
    <property type="entry name" value="OS04G0122200 PROTEIN"/>
    <property type="match status" value="1"/>
</dbReference>
<keyword evidence="5" id="KW-0677">Repeat</keyword>
<name>A0A2P5D4T4_PARAD</name>
<dbReference type="PROSITE" id="PS00108">
    <property type="entry name" value="PROTEIN_KINASE_ST"/>
    <property type="match status" value="1"/>
</dbReference>
<keyword evidence="15" id="KW-1185">Reference proteome</keyword>
<feature type="binding site" evidence="11">
    <location>
        <position position="385"/>
    </location>
    <ligand>
        <name>ATP</name>
        <dbReference type="ChEBI" id="CHEBI:30616"/>
    </ligand>
</feature>
<keyword evidence="10 12" id="KW-0472">Membrane</keyword>
<dbReference type="PROSITE" id="PS00107">
    <property type="entry name" value="PROTEIN_KINASE_ATP"/>
    <property type="match status" value="1"/>
</dbReference>
<dbReference type="Pfam" id="PF13855">
    <property type="entry name" value="LRR_8"/>
    <property type="match status" value="2"/>
</dbReference>
<dbReference type="InterPro" id="IPR000719">
    <property type="entry name" value="Prot_kinase_dom"/>
</dbReference>
<keyword evidence="2" id="KW-0433">Leucine-rich repeat</keyword>
<dbReference type="InterPro" id="IPR017441">
    <property type="entry name" value="Protein_kinase_ATP_BS"/>
</dbReference>
<evidence type="ECO:0000259" key="13">
    <source>
        <dbReference type="PROSITE" id="PS50011"/>
    </source>
</evidence>
<evidence type="ECO:0000256" key="11">
    <source>
        <dbReference type="PROSITE-ProRule" id="PRU10141"/>
    </source>
</evidence>
<dbReference type="InterPro" id="IPR008271">
    <property type="entry name" value="Ser/Thr_kinase_AS"/>
</dbReference>
<evidence type="ECO:0000256" key="7">
    <source>
        <dbReference type="ARBA" id="ARBA00022777"/>
    </source>
</evidence>
<evidence type="ECO:0000256" key="1">
    <source>
        <dbReference type="ARBA" id="ARBA00004167"/>
    </source>
</evidence>
<keyword evidence="3" id="KW-0808">Transferase</keyword>
<dbReference type="SMART" id="SM00220">
    <property type="entry name" value="S_TKc"/>
    <property type="match status" value="1"/>
</dbReference>
<dbReference type="FunFam" id="3.30.200.20:FF:000432">
    <property type="entry name" value="LRR receptor-like serine/threonine-protein kinase EFR"/>
    <property type="match status" value="1"/>
</dbReference>
<evidence type="ECO:0000313" key="14">
    <source>
        <dbReference type="EMBL" id="PON68238.1"/>
    </source>
</evidence>
<dbReference type="Pfam" id="PF00560">
    <property type="entry name" value="LRR_1"/>
    <property type="match status" value="1"/>
</dbReference>
<dbReference type="PANTHER" id="PTHR27008:SF592">
    <property type="entry name" value="LEUCINE-RICH REPEAT RECEPTOR-LIKE PROTEIN KINASE FAMILY PROTEIN-RELATED"/>
    <property type="match status" value="1"/>
</dbReference>
<keyword evidence="8 11" id="KW-0067">ATP-binding</keyword>
<evidence type="ECO:0000256" key="2">
    <source>
        <dbReference type="ARBA" id="ARBA00022614"/>
    </source>
</evidence>
<dbReference type="InterPro" id="IPR051809">
    <property type="entry name" value="Plant_receptor-like_S/T_kinase"/>
</dbReference>
<dbReference type="Gene3D" id="1.10.510.10">
    <property type="entry name" value="Transferase(Phosphotransferase) domain 1"/>
    <property type="match status" value="1"/>
</dbReference>
<evidence type="ECO:0000256" key="9">
    <source>
        <dbReference type="ARBA" id="ARBA00022989"/>
    </source>
</evidence>
<dbReference type="AlphaFoldDB" id="A0A2P5D4T4"/>
<dbReference type="GO" id="GO:0016020">
    <property type="term" value="C:membrane"/>
    <property type="evidence" value="ECO:0007669"/>
    <property type="project" value="UniProtKB-SubCell"/>
</dbReference>
<dbReference type="PROSITE" id="PS50011">
    <property type="entry name" value="PROTEIN_KINASE_DOM"/>
    <property type="match status" value="1"/>
</dbReference>
<dbReference type="FunFam" id="3.80.10.10:FF:000095">
    <property type="entry name" value="LRR receptor-like serine/threonine-protein kinase GSO1"/>
    <property type="match status" value="1"/>
</dbReference>
<sequence length="545" mass="59732">MKFDDNQFGGVLPTSIGNLSSLLVELYFGYNRIYGVVPETLERYTNLNSLSIDGNLFTGNIPSFFSRLRYLQMMSLSGNSFSGRIPSSFGNLTRLIFLNLAANKLSGSIPPSIGNCKNLQYLDFSRNGLTGTIPNEVFDLSSLSLLLNLSQNSLTGSLPVNIGELKNINALDVSENRIFGEIPTTIGSCESIEYLSLKGNSFQGVLPSTLASLKGLTHLDLSQNNFSGTIPKDLQNLRFLSYFNASFNDLEGEMPTNGVFGNASVISVMGNKKLCGGVPELQLQPCPPAKAKKHGISHAMKIIVIIISIFLGLVLPSLLAVYWKRKSKKMPPAEELDPFSLSKVSYNLLYEGTRGFSPTNLIGSGSFGSVYRGILNHDERAVAIKVFNLQHRGASRSFIAECMALKNARHRNLVKIITSCSSIDYHGNDFKAMVFEFMENSSLEEWLHLKKDDESQLKKFNILHRLNIAIDVASALHYLHFECEPSIAHCDLKPSNVLLDNDMVAHVGDFGLARILSTSNGISQNQSSTIGLKGSVGYAPPGYNC</sequence>
<accession>A0A2P5D4T4</accession>
<dbReference type="GO" id="GO:0004674">
    <property type="term" value="F:protein serine/threonine kinase activity"/>
    <property type="evidence" value="ECO:0007669"/>
    <property type="project" value="UniProtKB-KW"/>
</dbReference>
<dbReference type="Pfam" id="PF00069">
    <property type="entry name" value="Pkinase"/>
    <property type="match status" value="1"/>
</dbReference>
<feature type="domain" description="Protein kinase" evidence="13">
    <location>
        <begin position="356"/>
        <end position="545"/>
    </location>
</feature>
<dbReference type="Proteomes" id="UP000237105">
    <property type="component" value="Unassembled WGS sequence"/>
</dbReference>
<evidence type="ECO:0000256" key="4">
    <source>
        <dbReference type="ARBA" id="ARBA00022692"/>
    </source>
</evidence>
<organism evidence="14 15">
    <name type="scientific">Parasponia andersonii</name>
    <name type="common">Sponia andersonii</name>
    <dbReference type="NCBI Taxonomy" id="3476"/>
    <lineage>
        <taxon>Eukaryota</taxon>
        <taxon>Viridiplantae</taxon>
        <taxon>Streptophyta</taxon>
        <taxon>Embryophyta</taxon>
        <taxon>Tracheophyta</taxon>
        <taxon>Spermatophyta</taxon>
        <taxon>Magnoliopsida</taxon>
        <taxon>eudicotyledons</taxon>
        <taxon>Gunneridae</taxon>
        <taxon>Pentapetalae</taxon>
        <taxon>rosids</taxon>
        <taxon>fabids</taxon>
        <taxon>Rosales</taxon>
        <taxon>Cannabaceae</taxon>
        <taxon>Parasponia</taxon>
    </lineage>
</organism>
<feature type="non-terminal residue" evidence="14">
    <location>
        <position position="545"/>
    </location>
</feature>
<evidence type="ECO:0000313" key="15">
    <source>
        <dbReference type="Proteomes" id="UP000237105"/>
    </source>
</evidence>
<evidence type="ECO:0000256" key="8">
    <source>
        <dbReference type="ARBA" id="ARBA00022840"/>
    </source>
</evidence>
<dbReference type="InterPro" id="IPR011009">
    <property type="entry name" value="Kinase-like_dom_sf"/>
</dbReference>
<dbReference type="GO" id="GO:0005524">
    <property type="term" value="F:ATP binding"/>
    <property type="evidence" value="ECO:0007669"/>
    <property type="project" value="UniProtKB-UniRule"/>
</dbReference>